<feature type="compositionally biased region" description="Polar residues" evidence="1">
    <location>
        <begin position="197"/>
        <end position="207"/>
    </location>
</feature>
<name>A0AA38G8A5_TAXCH</name>
<dbReference type="EMBL" id="JAHRHJ020000004">
    <property type="protein sequence ID" value="KAH9318624.1"/>
    <property type="molecule type" value="Genomic_DNA"/>
</dbReference>
<dbReference type="SUPFAM" id="SSF57667">
    <property type="entry name" value="beta-beta-alpha zinc fingers"/>
    <property type="match status" value="1"/>
</dbReference>
<feature type="domain" description="C2H2-type" evidence="2">
    <location>
        <begin position="42"/>
        <end position="64"/>
    </location>
</feature>
<dbReference type="Proteomes" id="UP000824469">
    <property type="component" value="Unassembled WGS sequence"/>
</dbReference>
<dbReference type="PROSITE" id="PS00028">
    <property type="entry name" value="ZINC_FINGER_C2H2_1"/>
    <property type="match status" value="1"/>
</dbReference>
<reference evidence="3 4" key="1">
    <citation type="journal article" date="2021" name="Nat. Plants">
        <title>The Taxus genome provides insights into paclitaxel biosynthesis.</title>
        <authorList>
            <person name="Xiong X."/>
            <person name="Gou J."/>
            <person name="Liao Q."/>
            <person name="Li Y."/>
            <person name="Zhou Q."/>
            <person name="Bi G."/>
            <person name="Li C."/>
            <person name="Du R."/>
            <person name="Wang X."/>
            <person name="Sun T."/>
            <person name="Guo L."/>
            <person name="Liang H."/>
            <person name="Lu P."/>
            <person name="Wu Y."/>
            <person name="Zhang Z."/>
            <person name="Ro D.K."/>
            <person name="Shang Y."/>
            <person name="Huang S."/>
            <person name="Yan J."/>
        </authorList>
    </citation>
    <scope>NUCLEOTIDE SEQUENCE [LARGE SCALE GENOMIC DNA]</scope>
    <source>
        <strain evidence="3">Ta-2019</strain>
    </source>
</reference>
<organism evidence="3 4">
    <name type="scientific">Taxus chinensis</name>
    <name type="common">Chinese yew</name>
    <name type="synonym">Taxus wallichiana var. chinensis</name>
    <dbReference type="NCBI Taxonomy" id="29808"/>
    <lineage>
        <taxon>Eukaryota</taxon>
        <taxon>Viridiplantae</taxon>
        <taxon>Streptophyta</taxon>
        <taxon>Embryophyta</taxon>
        <taxon>Tracheophyta</taxon>
        <taxon>Spermatophyta</taxon>
        <taxon>Pinopsida</taxon>
        <taxon>Pinidae</taxon>
        <taxon>Conifers II</taxon>
        <taxon>Cupressales</taxon>
        <taxon>Taxaceae</taxon>
        <taxon>Taxus</taxon>
    </lineage>
</organism>
<dbReference type="Pfam" id="PF12874">
    <property type="entry name" value="zf-met"/>
    <property type="match status" value="1"/>
</dbReference>
<evidence type="ECO:0000259" key="2">
    <source>
        <dbReference type="PROSITE" id="PS00028"/>
    </source>
</evidence>
<gene>
    <name evidence="3" type="ORF">KI387_020393</name>
</gene>
<dbReference type="AlphaFoldDB" id="A0AA38G8A5"/>
<feature type="region of interest" description="Disordered" evidence="1">
    <location>
        <begin position="170"/>
        <end position="218"/>
    </location>
</feature>
<dbReference type="PANTHER" id="PTHR35497">
    <property type="entry name" value="ACYL-UDP-N-ACETYLGLUCOSAMINE O-ACYLTRANSFERASE"/>
    <property type="match status" value="1"/>
</dbReference>
<dbReference type="PANTHER" id="PTHR35497:SF1">
    <property type="entry name" value="ACYL-UDP-N-ACETYLGLUCOSAMINE O-ACYLTRANSFERASE"/>
    <property type="match status" value="1"/>
</dbReference>
<dbReference type="InterPro" id="IPR013087">
    <property type="entry name" value="Znf_C2H2_type"/>
</dbReference>
<feature type="compositionally biased region" description="Basic residues" evidence="1">
    <location>
        <begin position="187"/>
        <end position="196"/>
    </location>
</feature>
<sequence length="441" mass="49035">MSGSGSGSVKEGAARAVLKDVWRQGHESVELRQDGKRVIFFCRLCSTRCYSDSALSDHLNGNLHARRWQSSSSSAAIASSPWPFNDGLVFLFPSSKPSTSAHHHTNTNPFPLHWIGCAHVYMRLLHSASTPLVKAVAVWCCWLGEKDATTTDTESDYALVSFPYTHTLGRGGGGGALPNTNNTKSASKIRKKRGRPSKSNSHSQSLSEVEVEVGGAAHRDMDIEKEGEEDEEVEVQAEVEVGSSSNERDVINRGRGRLRSMSNRALRRAFTRQRLKALERLCFICHQQMLPGKDVAALVNRKSGLIACSSRNRRGSFHVFHTTCLIDWILLCESKIWLSQFNGGKVPRKGRWSVSEQRRKQMNKVKSSSSSSNCGSVFCPECQGTGLKTRAGQLEVPRYRLAQVFDWILELIQSRKSWIDHPEQLQECATGLLFCPTDNSQ</sequence>
<accession>A0AA38G8A5</accession>
<comment type="caution">
    <text evidence="3">The sequence shown here is derived from an EMBL/GenBank/DDBJ whole genome shotgun (WGS) entry which is preliminary data.</text>
</comment>
<keyword evidence="4" id="KW-1185">Reference proteome</keyword>
<evidence type="ECO:0000313" key="4">
    <source>
        <dbReference type="Proteomes" id="UP000824469"/>
    </source>
</evidence>
<evidence type="ECO:0000256" key="1">
    <source>
        <dbReference type="SAM" id="MobiDB-lite"/>
    </source>
</evidence>
<dbReference type="OMA" id="LCNQYDS"/>
<proteinExistence type="predicted"/>
<dbReference type="InterPro" id="IPR036236">
    <property type="entry name" value="Znf_C2H2_sf"/>
</dbReference>
<feature type="non-terminal residue" evidence="3">
    <location>
        <position position="1"/>
    </location>
</feature>
<evidence type="ECO:0000313" key="3">
    <source>
        <dbReference type="EMBL" id="KAH9318624.1"/>
    </source>
</evidence>
<protein>
    <recommendedName>
        <fullName evidence="2">C2H2-type domain-containing protein</fullName>
    </recommendedName>
</protein>